<sequence>MNFITELETKFKTKQHPENALPMAKYMKDLFPFFGIKTDERRAIFKSICKTHQAEINENARAISWELFLKKERELQYCGIELLIKNLKNKYVIDDIIWIEKLLITNSWWDSVDTISKFILGDYLQQFPAEIPTVVARFSNAENIWLNRSVILFQLGYKSQTDFKLLQSLCTKHSNSNEFFIRKAIGWALREYAKTDPEAVRGFVLQSNLKPLSKKEALKNI</sequence>
<accession>A0ABM7V7D9</accession>
<dbReference type="PANTHER" id="PTHR34070:SF1">
    <property type="entry name" value="DNA ALKYLATION REPAIR PROTEIN"/>
    <property type="match status" value="1"/>
</dbReference>
<dbReference type="Pfam" id="PF08713">
    <property type="entry name" value="DNA_alkylation"/>
    <property type="match status" value="1"/>
</dbReference>
<dbReference type="InterPro" id="IPR016024">
    <property type="entry name" value="ARM-type_fold"/>
</dbReference>
<reference evidence="1 2" key="2">
    <citation type="journal article" date="2022" name="Microorganisms">
        <title>Complete Genome Sequences of Two Flavobacterium ammonificans Strains and a Flavobacterium ammoniigenes Strain of Ammonifying Bacterioplankton Isolated from Surface River Water.</title>
        <authorList>
            <person name="Suda W."/>
            <person name="Ogata Y."/>
            <person name="Shindo C."/>
            <person name="Watanabe K."/>
        </authorList>
    </citation>
    <scope>NUCLEOTIDE SEQUENCE [LARGE SCALE GENOMIC DNA]</scope>
    <source>
        <strain evidence="1 2">GENT5</strain>
    </source>
</reference>
<protein>
    <recommendedName>
        <fullName evidence="3">DNA-7-methylguanine glycosylase</fullName>
    </recommendedName>
</protein>
<reference evidence="1 2" key="1">
    <citation type="journal article" date="2022" name="Int. J. Syst. Evol. Microbiol.">
        <title>Flavobacterium ammonificans sp. nov. and Flavobacterium ammoniigenes sp. nov., ammonifying bacteria isolated from surface river water.</title>
        <authorList>
            <person name="Watanabe K."/>
            <person name="Kitamura T."/>
            <person name="Ogata Y."/>
            <person name="Shindo C."/>
            <person name="Suda W."/>
        </authorList>
    </citation>
    <scope>NUCLEOTIDE SEQUENCE [LARGE SCALE GENOMIC DNA]</scope>
    <source>
        <strain evidence="1 2">GENT5</strain>
    </source>
</reference>
<name>A0ABM7V7D9_9FLAO</name>
<dbReference type="SUPFAM" id="SSF48371">
    <property type="entry name" value="ARM repeat"/>
    <property type="match status" value="1"/>
</dbReference>
<dbReference type="InterPro" id="IPR014825">
    <property type="entry name" value="DNA_alkylation"/>
</dbReference>
<evidence type="ECO:0000313" key="2">
    <source>
        <dbReference type="Proteomes" id="UP001319867"/>
    </source>
</evidence>
<gene>
    <name evidence="1" type="ORF">GENT5_17840</name>
</gene>
<evidence type="ECO:0008006" key="3">
    <source>
        <dbReference type="Google" id="ProtNLM"/>
    </source>
</evidence>
<dbReference type="Gene3D" id="1.25.40.290">
    <property type="entry name" value="ARM repeat domains"/>
    <property type="match status" value="1"/>
</dbReference>
<dbReference type="Gene3D" id="1.20.1660.10">
    <property type="entry name" value="Hypothetical protein (EF3068)"/>
    <property type="match status" value="1"/>
</dbReference>
<dbReference type="PANTHER" id="PTHR34070">
    <property type="entry name" value="ARMADILLO-TYPE FOLD"/>
    <property type="match status" value="1"/>
</dbReference>
<proteinExistence type="predicted"/>
<evidence type="ECO:0000313" key="1">
    <source>
        <dbReference type="EMBL" id="BDB55479.1"/>
    </source>
</evidence>
<keyword evidence="2" id="KW-1185">Reference proteome</keyword>
<dbReference type="CDD" id="cd07064">
    <property type="entry name" value="AlkD_like_1"/>
    <property type="match status" value="1"/>
</dbReference>
<dbReference type="Proteomes" id="UP001319867">
    <property type="component" value="Chromosome"/>
</dbReference>
<dbReference type="EMBL" id="AP025184">
    <property type="protein sequence ID" value="BDB55479.1"/>
    <property type="molecule type" value="Genomic_DNA"/>
</dbReference>
<organism evidence="1 2">
    <name type="scientific">Flavobacterium ammoniigenes</name>
    <dbReference type="NCBI Taxonomy" id="1751095"/>
    <lineage>
        <taxon>Bacteria</taxon>
        <taxon>Pseudomonadati</taxon>
        <taxon>Bacteroidota</taxon>
        <taxon>Flavobacteriia</taxon>
        <taxon>Flavobacteriales</taxon>
        <taxon>Flavobacteriaceae</taxon>
        <taxon>Flavobacterium</taxon>
    </lineage>
</organism>
<dbReference type="RefSeq" id="WP_229316859.1">
    <property type="nucleotide sequence ID" value="NZ_AP025184.1"/>
</dbReference>